<feature type="compositionally biased region" description="Basic and acidic residues" evidence="1">
    <location>
        <begin position="108"/>
        <end position="123"/>
    </location>
</feature>
<comment type="caution">
    <text evidence="2">The sequence shown here is derived from an EMBL/GenBank/DDBJ whole genome shotgun (WGS) entry which is preliminary data.</text>
</comment>
<feature type="compositionally biased region" description="Low complexity" evidence="1">
    <location>
        <begin position="67"/>
        <end position="94"/>
    </location>
</feature>
<evidence type="ECO:0000313" key="3">
    <source>
        <dbReference type="Proteomes" id="UP000580250"/>
    </source>
</evidence>
<dbReference type="EMBL" id="CAJEWN010000074">
    <property type="protein sequence ID" value="CAD2159247.1"/>
    <property type="molecule type" value="Genomic_DNA"/>
</dbReference>
<evidence type="ECO:0000313" key="2">
    <source>
        <dbReference type="EMBL" id="CAD2159247.1"/>
    </source>
</evidence>
<gene>
    <name evidence="2" type="ORF">MENT_LOCUS13593</name>
</gene>
<dbReference type="AlphaFoldDB" id="A0A6V7UJI0"/>
<sequence>MLITKTDDQNNNINNSIDCSQSVISTSEGMTSSEVVANTPSDNLSTFQSNHQPQIQNNKSTSPMLFSASKSASSLTSTSSASFSSSSSHSTSTSLNDLNDKQQNGSNYRDRTHLKLELKDLKTARVSGWKRQQQ</sequence>
<feature type="compositionally biased region" description="Polar residues" evidence="1">
    <location>
        <begin position="95"/>
        <end position="107"/>
    </location>
</feature>
<name>A0A6V7UJI0_MELEN</name>
<accession>A0A6V7UJI0</accession>
<organism evidence="2 3">
    <name type="scientific">Meloidogyne enterolobii</name>
    <name type="common">Root-knot nematode worm</name>
    <name type="synonym">Meloidogyne mayaguensis</name>
    <dbReference type="NCBI Taxonomy" id="390850"/>
    <lineage>
        <taxon>Eukaryota</taxon>
        <taxon>Metazoa</taxon>
        <taxon>Ecdysozoa</taxon>
        <taxon>Nematoda</taxon>
        <taxon>Chromadorea</taxon>
        <taxon>Rhabditida</taxon>
        <taxon>Tylenchina</taxon>
        <taxon>Tylenchomorpha</taxon>
        <taxon>Tylenchoidea</taxon>
        <taxon>Meloidogynidae</taxon>
        <taxon>Meloidogyninae</taxon>
        <taxon>Meloidogyne</taxon>
    </lineage>
</organism>
<proteinExistence type="predicted"/>
<protein>
    <submittedName>
        <fullName evidence="2">Uncharacterized protein</fullName>
    </submittedName>
</protein>
<feature type="region of interest" description="Disordered" evidence="1">
    <location>
        <begin position="25"/>
        <end position="134"/>
    </location>
</feature>
<reference evidence="2 3" key="1">
    <citation type="submission" date="2020-08" db="EMBL/GenBank/DDBJ databases">
        <authorList>
            <person name="Koutsovoulos G."/>
            <person name="Danchin GJ E."/>
        </authorList>
    </citation>
    <scope>NUCLEOTIDE SEQUENCE [LARGE SCALE GENOMIC DNA]</scope>
</reference>
<feature type="compositionally biased region" description="Polar residues" evidence="1">
    <location>
        <begin position="25"/>
        <end position="64"/>
    </location>
</feature>
<dbReference type="Proteomes" id="UP000580250">
    <property type="component" value="Unassembled WGS sequence"/>
</dbReference>
<evidence type="ECO:0000256" key="1">
    <source>
        <dbReference type="SAM" id="MobiDB-lite"/>
    </source>
</evidence>